<evidence type="ECO:0000259" key="1">
    <source>
        <dbReference type="PROSITE" id="PS50011"/>
    </source>
</evidence>
<sequence>MEVPLIDDQMILGEYKIISELNTISKNSIYRVTKEADESGEIKIMKALPYGTEEEVENFKQEIRILELFQNNPLFVRYEDQFEHIIDVESEENDGKKYKYKKNYMLVIMKDYGQNLEALADRYRTGVEEKVVVEFLNQALNALKVLENESVVHHDIKLSNFLIASDDPWKFVLIDFEFAKKLSDGEKITSRDGTPIFSAPEVLKEEPHDNSADIWGIGVSAFRLATGVYPFKITHRDNNDNILEKIENNNAIFLSSRFKNKSLELKELLLKMLNKNQKERITVEKALQSPLFVNCCLNDNDDDDLIVEVRSALAN</sequence>
<dbReference type="Gene3D" id="1.10.510.10">
    <property type="entry name" value="Transferase(Phosphotransferase) domain 1"/>
    <property type="match status" value="1"/>
</dbReference>
<dbReference type="SUPFAM" id="SSF56112">
    <property type="entry name" value="Protein kinase-like (PK-like)"/>
    <property type="match status" value="1"/>
</dbReference>
<name>A0ABR2H6B2_9EUKA</name>
<dbReference type="InterPro" id="IPR011009">
    <property type="entry name" value="Kinase-like_dom_sf"/>
</dbReference>
<feature type="domain" description="Protein kinase" evidence="1">
    <location>
        <begin position="15"/>
        <end position="292"/>
    </location>
</feature>
<proteinExistence type="predicted"/>
<dbReference type="InterPro" id="IPR000719">
    <property type="entry name" value="Prot_kinase_dom"/>
</dbReference>
<evidence type="ECO:0000313" key="2">
    <source>
        <dbReference type="EMBL" id="KAK8841748.1"/>
    </source>
</evidence>
<gene>
    <name evidence="2" type="ORF">M9Y10_026695</name>
</gene>
<dbReference type="EMBL" id="JAPFFF010000040">
    <property type="protein sequence ID" value="KAK8841748.1"/>
    <property type="molecule type" value="Genomic_DNA"/>
</dbReference>
<dbReference type="PANTHER" id="PTHR24347">
    <property type="entry name" value="SERINE/THREONINE-PROTEIN KINASE"/>
    <property type="match status" value="1"/>
</dbReference>
<accession>A0ABR2H6B2</accession>
<dbReference type="InterPro" id="IPR008271">
    <property type="entry name" value="Ser/Thr_kinase_AS"/>
</dbReference>
<dbReference type="SMART" id="SM00220">
    <property type="entry name" value="S_TKc"/>
    <property type="match status" value="1"/>
</dbReference>
<dbReference type="Pfam" id="PF00069">
    <property type="entry name" value="Pkinase"/>
    <property type="match status" value="1"/>
</dbReference>
<evidence type="ECO:0000313" key="3">
    <source>
        <dbReference type="Proteomes" id="UP001470230"/>
    </source>
</evidence>
<dbReference type="Proteomes" id="UP001470230">
    <property type="component" value="Unassembled WGS sequence"/>
</dbReference>
<organism evidence="2 3">
    <name type="scientific">Tritrichomonas musculus</name>
    <dbReference type="NCBI Taxonomy" id="1915356"/>
    <lineage>
        <taxon>Eukaryota</taxon>
        <taxon>Metamonada</taxon>
        <taxon>Parabasalia</taxon>
        <taxon>Tritrichomonadida</taxon>
        <taxon>Tritrichomonadidae</taxon>
        <taxon>Tritrichomonas</taxon>
    </lineage>
</organism>
<keyword evidence="2" id="KW-0808">Transferase</keyword>
<reference evidence="2 3" key="1">
    <citation type="submission" date="2024-04" db="EMBL/GenBank/DDBJ databases">
        <title>Tritrichomonas musculus Genome.</title>
        <authorList>
            <person name="Alves-Ferreira E."/>
            <person name="Grigg M."/>
            <person name="Lorenzi H."/>
            <person name="Galac M."/>
        </authorList>
    </citation>
    <scope>NUCLEOTIDE SEQUENCE [LARGE SCALE GENOMIC DNA]</scope>
    <source>
        <strain evidence="2 3">EAF2021</strain>
    </source>
</reference>
<keyword evidence="3" id="KW-1185">Reference proteome</keyword>
<keyword evidence="2" id="KW-0418">Kinase</keyword>
<dbReference type="PROSITE" id="PS50011">
    <property type="entry name" value="PROTEIN_KINASE_DOM"/>
    <property type="match status" value="1"/>
</dbReference>
<protein>
    <submittedName>
        <fullName evidence="2">Calmodulin-dependent protein kinase cmk2</fullName>
    </submittedName>
</protein>
<comment type="caution">
    <text evidence="2">The sequence shown here is derived from an EMBL/GenBank/DDBJ whole genome shotgun (WGS) entry which is preliminary data.</text>
</comment>
<dbReference type="GO" id="GO:0016301">
    <property type="term" value="F:kinase activity"/>
    <property type="evidence" value="ECO:0007669"/>
    <property type="project" value="UniProtKB-KW"/>
</dbReference>
<dbReference type="PROSITE" id="PS00108">
    <property type="entry name" value="PROTEIN_KINASE_ST"/>
    <property type="match status" value="1"/>
</dbReference>